<dbReference type="Proteomes" id="UP001140949">
    <property type="component" value="Unassembled WGS sequence"/>
</dbReference>
<comment type="caution">
    <text evidence="2">The sequence shown here is derived from an EMBL/GenBank/DDBJ whole genome shotgun (WGS) entry which is preliminary data.</text>
</comment>
<dbReference type="FunFam" id="3.40.250.10:FF:000062">
    <property type="entry name" value="Thiosulfate sulfurtransferase 16, chloroplastic"/>
    <property type="match status" value="1"/>
</dbReference>
<evidence type="ECO:0000313" key="2">
    <source>
        <dbReference type="EMBL" id="KAJ6802352.1"/>
    </source>
</evidence>
<dbReference type="PROSITE" id="PS50206">
    <property type="entry name" value="RHODANESE_3"/>
    <property type="match status" value="1"/>
</dbReference>
<dbReference type="EMBL" id="JANAVB010037417">
    <property type="protein sequence ID" value="KAJ6802352.1"/>
    <property type="molecule type" value="Genomic_DNA"/>
</dbReference>
<dbReference type="AlphaFoldDB" id="A0AAX6EE53"/>
<organism evidence="2 3">
    <name type="scientific">Iris pallida</name>
    <name type="common">Sweet iris</name>
    <dbReference type="NCBI Taxonomy" id="29817"/>
    <lineage>
        <taxon>Eukaryota</taxon>
        <taxon>Viridiplantae</taxon>
        <taxon>Streptophyta</taxon>
        <taxon>Embryophyta</taxon>
        <taxon>Tracheophyta</taxon>
        <taxon>Spermatophyta</taxon>
        <taxon>Magnoliopsida</taxon>
        <taxon>Liliopsida</taxon>
        <taxon>Asparagales</taxon>
        <taxon>Iridaceae</taxon>
        <taxon>Iridoideae</taxon>
        <taxon>Irideae</taxon>
        <taxon>Iris</taxon>
    </lineage>
</organism>
<accession>A0AAX6EE53</accession>
<dbReference type="SMART" id="SM00450">
    <property type="entry name" value="RHOD"/>
    <property type="match status" value="1"/>
</dbReference>
<gene>
    <name evidence="2" type="ORF">M6B38_194855</name>
</gene>
<proteinExistence type="predicted"/>
<dbReference type="PANTHER" id="PTHR45431:SF3">
    <property type="entry name" value="RHODANESE-LIKE DOMAIN-CONTAINING PROTEIN 15, CHLOROPLASTIC"/>
    <property type="match status" value="1"/>
</dbReference>
<keyword evidence="3" id="KW-1185">Reference proteome</keyword>
<dbReference type="PANTHER" id="PTHR45431">
    <property type="entry name" value="RHODANESE-LIKE DOMAIN-CONTAINING PROTEIN 15, CHLOROPLASTIC"/>
    <property type="match status" value="1"/>
</dbReference>
<name>A0AAX6EE53_IRIPA</name>
<feature type="domain" description="Rhodanese" evidence="1">
    <location>
        <begin position="80"/>
        <end position="180"/>
    </location>
</feature>
<evidence type="ECO:0000259" key="1">
    <source>
        <dbReference type="PROSITE" id="PS50206"/>
    </source>
</evidence>
<reference evidence="2" key="2">
    <citation type="submission" date="2023-04" db="EMBL/GenBank/DDBJ databases">
        <authorList>
            <person name="Bruccoleri R.E."/>
            <person name="Oakeley E.J."/>
            <person name="Faust A.-M."/>
            <person name="Dessus-Babus S."/>
            <person name="Altorfer M."/>
            <person name="Burckhardt D."/>
            <person name="Oertli M."/>
            <person name="Naumann U."/>
            <person name="Petersen F."/>
            <person name="Wong J."/>
        </authorList>
    </citation>
    <scope>NUCLEOTIDE SEQUENCE</scope>
    <source>
        <strain evidence="2">GSM-AAB239-AS_SAM_17_03QT</strain>
        <tissue evidence="2">Leaf</tissue>
    </source>
</reference>
<evidence type="ECO:0000313" key="3">
    <source>
        <dbReference type="Proteomes" id="UP001140949"/>
    </source>
</evidence>
<protein>
    <submittedName>
        <fullName evidence="2">Rhodanese-like domain-containing protein 15, chloroplastic isoform X1</fullName>
    </submittedName>
</protein>
<dbReference type="SUPFAM" id="SSF52821">
    <property type="entry name" value="Rhodanese/Cell cycle control phosphatase"/>
    <property type="match status" value="1"/>
</dbReference>
<dbReference type="Gene3D" id="3.40.250.10">
    <property type="entry name" value="Rhodanese-like domain"/>
    <property type="match status" value="1"/>
</dbReference>
<sequence>MASCLARFSLPLLLTPPTTNNTFLRSRHAVAVAKKRYRCLPRTRTSSLLCSVRSMGTGSKEEGEPVVPRSVPVRAAHDLLQAGHRYLDVRTAEEFRAGHPPGATNIPYMFRVGSGMTKNPQFLEEVSSVYKKDDEIIIGCQSGRRSLMAAADLLSAGFTGVTDIAGGYSAWIQNGLPTKK</sequence>
<dbReference type="InterPro" id="IPR052367">
    <property type="entry name" value="Thiosulfate_ST/Rhodanese-like"/>
</dbReference>
<reference evidence="2" key="1">
    <citation type="journal article" date="2023" name="GigaByte">
        <title>Genome assembly of the bearded iris, Iris pallida Lam.</title>
        <authorList>
            <person name="Bruccoleri R.E."/>
            <person name="Oakeley E.J."/>
            <person name="Faust A.M.E."/>
            <person name="Altorfer M."/>
            <person name="Dessus-Babus S."/>
            <person name="Burckhardt D."/>
            <person name="Oertli M."/>
            <person name="Naumann U."/>
            <person name="Petersen F."/>
            <person name="Wong J."/>
        </authorList>
    </citation>
    <scope>NUCLEOTIDE SEQUENCE</scope>
    <source>
        <strain evidence="2">GSM-AAB239-AS_SAM_17_03QT</strain>
    </source>
</reference>
<dbReference type="CDD" id="cd00158">
    <property type="entry name" value="RHOD"/>
    <property type="match status" value="1"/>
</dbReference>
<dbReference type="InterPro" id="IPR001763">
    <property type="entry name" value="Rhodanese-like_dom"/>
</dbReference>
<dbReference type="Pfam" id="PF00581">
    <property type="entry name" value="Rhodanese"/>
    <property type="match status" value="1"/>
</dbReference>
<dbReference type="InterPro" id="IPR036873">
    <property type="entry name" value="Rhodanese-like_dom_sf"/>
</dbReference>